<dbReference type="SMART" id="SM00252">
    <property type="entry name" value="SH2"/>
    <property type="match status" value="1"/>
</dbReference>
<sequence length="739" mass="83473">MTAAVFFGCTFIAFGPAVSLFLFTIAREPLRVIFLIAGAFFWLVSLLLASLVWFISVQISNKESASQQKGLLIFGVVLSVLLQETFRFAYYKLLKKANEGLLALSQEETMPISIRQLAYVSGLGFGFMSGAFSVVNILADSVGPGTVGIHGDSQHYFLSSEASGLYLGRVCRIKRVLGEGSDQEQPKDRSLLLQIGKEMLEEEARQAEEEKMAYIRENCPTLSFPQCTLELQELCRQLHKQIDLVDEERYDMEIKIDDLKMKVQDLNGRFKKPTLRRVRMSADAMLAALLGSKHKVSLDLRANLKQVKKELKDEEKQTGDWRKNIEDKAGMDGREQTAGMSEKKPRGADTRPKSGIRSWSADSYIWRGKKRSRSSRNGSSPGGSEADCSEELSMRSTSCSRRRRERKCSCSALGDSLMAGDVDGVCRKALHRRSLRQKFQDAVGQCLPLRHHHHHHYHHPPGSSRPFSILFWSKRKIHVSELMQDKCPFSPKSELAKCWHLIKKQVADPGSLKDMETPLKPRVSSSTSPPQTPLSWEDICCSPAPLEDWDPSCLHGRPDGACGNTDYILVPDLLQINNNPCYWGVLNRFEAEELLEGQPEGTFLLRDSAQDEFLFSVSFRRYSRSLHARIEQNGKRFSFDVRDPCMYRDASVTGLLRHYSDPATCLFFEPLLSRPLPRTFPFPLQHLCRAVICSCITYQGVEELPLPSQLREYLRQYHIKCDGACAVSMPTAANTQDLH</sequence>
<dbReference type="InterPro" id="IPR009294">
    <property type="entry name" value="Aph-1"/>
</dbReference>
<proteinExistence type="inferred from homology"/>
<feature type="transmembrane region" description="Helical" evidence="13">
    <location>
        <begin position="71"/>
        <end position="90"/>
    </location>
</feature>
<keyword evidence="9 13" id="KW-1133">Transmembrane helix</keyword>
<evidence type="ECO:0000259" key="16">
    <source>
        <dbReference type="PROSITE" id="PS50001"/>
    </source>
</evidence>
<feature type="coiled-coil region" evidence="14">
    <location>
        <begin position="190"/>
        <end position="217"/>
    </location>
</feature>
<dbReference type="GO" id="GO:0016485">
    <property type="term" value="P:protein processing"/>
    <property type="evidence" value="ECO:0007669"/>
    <property type="project" value="UniProtKB-UniRule"/>
</dbReference>
<keyword evidence="6" id="KW-0734">Signal transduction inhibitor</keyword>
<keyword evidence="8 13" id="KW-0914">Notch signaling pathway</keyword>
<evidence type="ECO:0000256" key="3">
    <source>
        <dbReference type="ARBA" id="ARBA00005577"/>
    </source>
</evidence>
<dbReference type="GO" id="GO:0005861">
    <property type="term" value="C:troponin complex"/>
    <property type="evidence" value="ECO:0007669"/>
    <property type="project" value="InterPro"/>
</dbReference>
<feature type="compositionally biased region" description="Basic and acidic residues" evidence="15">
    <location>
        <begin position="309"/>
        <end position="352"/>
    </location>
</feature>
<dbReference type="Pfam" id="PF00992">
    <property type="entry name" value="Troponin"/>
    <property type="match status" value="1"/>
</dbReference>
<keyword evidence="11" id="KW-0514">Muscle protein</keyword>
<keyword evidence="14" id="KW-0175">Coiled coil</keyword>
<dbReference type="Pfam" id="PF07525">
    <property type="entry name" value="SOCS_box"/>
    <property type="match status" value="1"/>
</dbReference>
<dbReference type="Gene3D" id="3.30.505.10">
    <property type="entry name" value="SH2 domain"/>
    <property type="match status" value="1"/>
</dbReference>
<evidence type="ECO:0000256" key="8">
    <source>
        <dbReference type="ARBA" id="ARBA00022976"/>
    </source>
</evidence>
<evidence type="ECO:0000256" key="7">
    <source>
        <dbReference type="ARBA" id="ARBA00022786"/>
    </source>
</evidence>
<organism evidence="18 19">
    <name type="scientific">Gambusia affinis</name>
    <name type="common">Western mosquitofish</name>
    <name type="synonym">Heterandria affinis</name>
    <dbReference type="NCBI Taxonomy" id="33528"/>
    <lineage>
        <taxon>Eukaryota</taxon>
        <taxon>Metazoa</taxon>
        <taxon>Chordata</taxon>
        <taxon>Craniata</taxon>
        <taxon>Vertebrata</taxon>
        <taxon>Euteleostomi</taxon>
        <taxon>Actinopterygii</taxon>
        <taxon>Neopterygii</taxon>
        <taxon>Teleostei</taxon>
        <taxon>Neoteleostei</taxon>
        <taxon>Acanthomorphata</taxon>
        <taxon>Ovalentaria</taxon>
        <taxon>Atherinomorphae</taxon>
        <taxon>Cyprinodontiformes</taxon>
        <taxon>Poeciliidae</taxon>
        <taxon>Poeciliinae</taxon>
        <taxon>Gambusia</taxon>
    </lineage>
</organism>
<feature type="region of interest" description="Disordered" evidence="15">
    <location>
        <begin position="309"/>
        <end position="393"/>
    </location>
</feature>
<comment type="subunit">
    <text evidence="13">Component of the gamma-secretase complex.</text>
</comment>
<dbReference type="SUPFAM" id="SSF158235">
    <property type="entry name" value="SOCS box-like"/>
    <property type="match status" value="1"/>
</dbReference>
<keyword evidence="12" id="KW-0727">SH2 domain</keyword>
<dbReference type="GO" id="GO:0035556">
    <property type="term" value="P:intracellular signal transduction"/>
    <property type="evidence" value="ECO:0007669"/>
    <property type="project" value="InterPro"/>
</dbReference>
<dbReference type="PANTHER" id="PTHR12889">
    <property type="entry name" value="GAMMA-SECRETASE SUBUNIT APH-1"/>
    <property type="match status" value="1"/>
</dbReference>
<dbReference type="InterPro" id="IPR000980">
    <property type="entry name" value="SH2"/>
</dbReference>
<comment type="caution">
    <text evidence="13">Lacks conserved residue(s) required for the propagation of feature annotation.</text>
</comment>
<gene>
    <name evidence="18" type="ORF">CCH79_00006314</name>
</gene>
<evidence type="ECO:0000256" key="10">
    <source>
        <dbReference type="ARBA" id="ARBA00023136"/>
    </source>
</evidence>
<feature type="transmembrane region" description="Helical" evidence="13">
    <location>
        <begin position="117"/>
        <end position="139"/>
    </location>
</feature>
<comment type="caution">
    <text evidence="18">The sequence shown here is derived from an EMBL/GenBank/DDBJ whole genome shotgun (WGS) entry which is preliminary data.</text>
</comment>
<feature type="region of interest" description="Disordered" evidence="15">
    <location>
        <begin position="511"/>
        <end position="531"/>
    </location>
</feature>
<evidence type="ECO:0000259" key="17">
    <source>
        <dbReference type="PROSITE" id="PS50225"/>
    </source>
</evidence>
<dbReference type="UniPathway" id="UPA00143"/>
<evidence type="ECO:0000256" key="13">
    <source>
        <dbReference type="RuleBase" id="RU369072"/>
    </source>
</evidence>
<dbReference type="Pfam" id="PF06105">
    <property type="entry name" value="Aph-1"/>
    <property type="match status" value="1"/>
</dbReference>
<dbReference type="Gene3D" id="6.10.250.180">
    <property type="match status" value="1"/>
</dbReference>
<reference evidence="18 19" key="1">
    <citation type="journal article" date="2018" name="G3 (Bethesda)">
        <title>A High-Quality Reference Genome for the Invasive Mosquitofish Gambusia affinis Using a Chicago Library.</title>
        <authorList>
            <person name="Hoffberg S.L."/>
            <person name="Troendle N.J."/>
            <person name="Glenn T.C."/>
            <person name="Mahmud O."/>
            <person name="Louha S."/>
            <person name="Chalopin D."/>
            <person name="Bennetzen J.L."/>
            <person name="Mauricio R."/>
        </authorList>
    </citation>
    <scope>NUCLEOTIDE SEQUENCE [LARGE SCALE GENOMIC DNA]</scope>
    <source>
        <strain evidence="18">NE01/NJP1002.9</strain>
        <tissue evidence="18">Muscle</tissue>
    </source>
</reference>
<dbReference type="Pfam" id="PF12610">
    <property type="entry name" value="SOCS"/>
    <property type="match status" value="1"/>
</dbReference>
<dbReference type="SUPFAM" id="SSF90250">
    <property type="entry name" value="Troponin coil-coiled subunits"/>
    <property type="match status" value="1"/>
</dbReference>
<evidence type="ECO:0000256" key="12">
    <source>
        <dbReference type="PROSITE-ProRule" id="PRU00191"/>
    </source>
</evidence>
<dbReference type="InterPro" id="IPR036036">
    <property type="entry name" value="SOCS_box-like_dom_sf"/>
</dbReference>
<feature type="compositionally biased region" description="Low complexity" evidence="15">
    <location>
        <begin position="375"/>
        <end position="384"/>
    </location>
</feature>
<dbReference type="GO" id="GO:0009968">
    <property type="term" value="P:negative regulation of signal transduction"/>
    <property type="evidence" value="ECO:0007669"/>
    <property type="project" value="UniProtKB-KW"/>
</dbReference>
<evidence type="ECO:0000256" key="15">
    <source>
        <dbReference type="SAM" id="MobiDB-lite"/>
    </source>
</evidence>
<dbReference type="GO" id="GO:0007219">
    <property type="term" value="P:Notch signaling pathway"/>
    <property type="evidence" value="ECO:0007669"/>
    <property type="project" value="UniProtKB-UniRule"/>
</dbReference>
<keyword evidence="19" id="KW-1185">Reference proteome</keyword>
<keyword evidence="4" id="KW-0341">Growth regulation</keyword>
<evidence type="ECO:0000256" key="5">
    <source>
        <dbReference type="ARBA" id="ARBA00022692"/>
    </source>
</evidence>
<keyword evidence="7" id="KW-0833">Ubl conjugation pathway</keyword>
<dbReference type="SUPFAM" id="SSF55550">
    <property type="entry name" value="SH2 domain"/>
    <property type="match status" value="1"/>
</dbReference>
<dbReference type="InterPro" id="IPR001978">
    <property type="entry name" value="Troponin"/>
</dbReference>
<dbReference type="InterPro" id="IPR022252">
    <property type="entry name" value="SOCS4/SOCS5_dom"/>
</dbReference>
<evidence type="ECO:0000256" key="2">
    <source>
        <dbReference type="ARBA" id="ARBA00004906"/>
    </source>
</evidence>
<dbReference type="STRING" id="33528.ENSGAFP00000021510"/>
<dbReference type="Gene3D" id="1.20.5.350">
    <property type="match status" value="1"/>
</dbReference>
<dbReference type="InterPro" id="IPR038077">
    <property type="entry name" value="Troponin_sf"/>
</dbReference>
<dbReference type="InterPro" id="IPR001496">
    <property type="entry name" value="SOCS_box"/>
</dbReference>
<comment type="subcellular location">
    <subcellularLocation>
        <location evidence="1 13">Membrane</location>
        <topology evidence="1 13">Multi-pass membrane protein</topology>
    </subcellularLocation>
</comment>
<dbReference type="PROSITE" id="PS50225">
    <property type="entry name" value="SOCS"/>
    <property type="match status" value="1"/>
</dbReference>
<dbReference type="GO" id="GO:0016567">
    <property type="term" value="P:protein ubiquitination"/>
    <property type="evidence" value="ECO:0007669"/>
    <property type="project" value="UniProtKB-UniPathway"/>
</dbReference>
<evidence type="ECO:0000256" key="4">
    <source>
        <dbReference type="ARBA" id="ARBA00022604"/>
    </source>
</evidence>
<protein>
    <recommendedName>
        <fullName evidence="13">Gamma-secretase subunit APH-1</fullName>
        <shortName evidence="13">APH-1</shortName>
    </recommendedName>
</protein>
<dbReference type="SMART" id="SM00969">
    <property type="entry name" value="SOCS_box"/>
    <property type="match status" value="1"/>
</dbReference>
<accession>A0A315VZP0</accession>
<keyword evidence="10 13" id="KW-0472">Membrane</keyword>
<evidence type="ECO:0000313" key="19">
    <source>
        <dbReference type="Proteomes" id="UP000250572"/>
    </source>
</evidence>
<evidence type="ECO:0000256" key="1">
    <source>
        <dbReference type="ARBA" id="ARBA00004141"/>
    </source>
</evidence>
<keyword evidence="5 13" id="KW-0812">Transmembrane</keyword>
<dbReference type="Pfam" id="PF00017">
    <property type="entry name" value="SH2"/>
    <property type="match status" value="1"/>
</dbReference>
<name>A0A315VZP0_GAMAF</name>
<feature type="transmembrane region" description="Helical" evidence="13">
    <location>
        <begin position="6"/>
        <end position="25"/>
    </location>
</feature>
<dbReference type="GO" id="GO:0070765">
    <property type="term" value="C:gamma-secretase complex"/>
    <property type="evidence" value="ECO:0007669"/>
    <property type="project" value="UniProtKB-UniRule"/>
</dbReference>
<feature type="transmembrane region" description="Helical" evidence="13">
    <location>
        <begin position="32"/>
        <end position="59"/>
    </location>
</feature>
<comment type="pathway">
    <text evidence="2">Protein modification; protein ubiquitination.</text>
</comment>
<comment type="function">
    <text evidence="13">Potential subunit of the gamma-secretase complex, an endoprotease complex that catalyzes the intramembrane cleavage of integral proteins such as Notch receptors.</text>
</comment>
<feature type="domain" description="SOCS box" evidence="17">
    <location>
        <begin position="671"/>
        <end position="720"/>
    </location>
</feature>
<evidence type="ECO:0000313" key="18">
    <source>
        <dbReference type="EMBL" id="PWA29092.1"/>
    </source>
</evidence>
<comment type="similarity">
    <text evidence="3 13">Belongs to the APH-1 family.</text>
</comment>
<dbReference type="InterPro" id="IPR036860">
    <property type="entry name" value="SH2_dom_sf"/>
</dbReference>
<dbReference type="PROSITE" id="PS50001">
    <property type="entry name" value="SH2"/>
    <property type="match status" value="1"/>
</dbReference>
<dbReference type="Proteomes" id="UP000250572">
    <property type="component" value="Unassembled WGS sequence"/>
</dbReference>
<evidence type="ECO:0000256" key="14">
    <source>
        <dbReference type="SAM" id="Coils"/>
    </source>
</evidence>
<dbReference type="AlphaFoldDB" id="A0A315VZP0"/>
<evidence type="ECO:0000256" key="11">
    <source>
        <dbReference type="ARBA" id="ARBA00023179"/>
    </source>
</evidence>
<dbReference type="SMART" id="SM00253">
    <property type="entry name" value="SOCS"/>
    <property type="match status" value="1"/>
</dbReference>
<feature type="domain" description="SH2" evidence="16">
    <location>
        <begin position="581"/>
        <end position="676"/>
    </location>
</feature>
<evidence type="ECO:0000256" key="9">
    <source>
        <dbReference type="ARBA" id="ARBA00022989"/>
    </source>
</evidence>
<dbReference type="EMBL" id="NHOQ01000682">
    <property type="protein sequence ID" value="PWA29092.1"/>
    <property type="molecule type" value="Genomic_DNA"/>
</dbReference>
<evidence type="ECO:0000256" key="6">
    <source>
        <dbReference type="ARBA" id="ARBA00022700"/>
    </source>
</evidence>